<dbReference type="InterPro" id="IPR000390">
    <property type="entry name" value="Small_drug/metabolite_transptr"/>
</dbReference>
<keyword evidence="5" id="KW-1003">Cell membrane</keyword>
<comment type="caution">
    <text evidence="12">The sequence shown here is derived from an EMBL/GenBank/DDBJ whole genome shotgun (WGS) entry which is preliminary data.</text>
</comment>
<evidence type="ECO:0000256" key="10">
    <source>
        <dbReference type="RuleBase" id="RU003942"/>
    </source>
</evidence>
<dbReference type="Proteomes" id="UP001589758">
    <property type="component" value="Unassembled WGS sequence"/>
</dbReference>
<comment type="subunit">
    <text evidence="2">Forms a complex with MdtI.</text>
</comment>
<organism evidence="12 13">
    <name type="scientific">Thorsellia kenyensis</name>
    <dbReference type="NCBI Taxonomy" id="1549888"/>
    <lineage>
        <taxon>Bacteria</taxon>
        <taxon>Pseudomonadati</taxon>
        <taxon>Pseudomonadota</taxon>
        <taxon>Gammaproteobacteria</taxon>
        <taxon>Enterobacterales</taxon>
        <taxon>Thorselliaceae</taxon>
        <taxon>Thorsellia</taxon>
    </lineage>
</organism>
<evidence type="ECO:0000313" key="12">
    <source>
        <dbReference type="EMBL" id="MFC0179500.1"/>
    </source>
</evidence>
<protein>
    <recommendedName>
        <fullName evidence="3">Spermidine export protein MdtJ</fullName>
    </recommendedName>
</protein>
<evidence type="ECO:0000256" key="6">
    <source>
        <dbReference type="ARBA" id="ARBA00022519"/>
    </source>
</evidence>
<reference evidence="12 13" key="1">
    <citation type="submission" date="2024-09" db="EMBL/GenBank/DDBJ databases">
        <authorList>
            <person name="Sun Q."/>
            <person name="Mori K."/>
        </authorList>
    </citation>
    <scope>NUCLEOTIDE SEQUENCE [LARGE SCALE GENOMIC DNA]</scope>
    <source>
        <strain evidence="12 13">CCM 8545</strain>
    </source>
</reference>
<proteinExistence type="inferred from homology"/>
<dbReference type="PANTHER" id="PTHR30561:SF2">
    <property type="entry name" value="SPERMIDINE EXPORT PROTEIN MDTJ"/>
    <property type="match status" value="1"/>
</dbReference>
<evidence type="ECO:0000256" key="5">
    <source>
        <dbReference type="ARBA" id="ARBA00022475"/>
    </source>
</evidence>
<feature type="transmembrane region" description="Helical" evidence="11">
    <location>
        <begin position="33"/>
        <end position="51"/>
    </location>
</feature>
<keyword evidence="8 11" id="KW-1133">Transmembrane helix</keyword>
<dbReference type="NCBIfam" id="NF007767">
    <property type="entry name" value="PRK10452.1"/>
    <property type="match status" value="1"/>
</dbReference>
<accession>A0ABV6CBJ9</accession>
<evidence type="ECO:0000256" key="2">
    <source>
        <dbReference type="ARBA" id="ARBA00011358"/>
    </source>
</evidence>
<dbReference type="RefSeq" id="WP_385876601.1">
    <property type="nucleotide sequence ID" value="NZ_JBHLXE010000052.1"/>
</dbReference>
<evidence type="ECO:0000256" key="9">
    <source>
        <dbReference type="ARBA" id="ARBA00023136"/>
    </source>
</evidence>
<comment type="similarity">
    <text evidence="10">Belongs to the drug/metabolite transporter (DMT) superfamily. Small multidrug resistance (SMR) (TC 2.A.7.1) family.</text>
</comment>
<keyword evidence="4" id="KW-0813">Transport</keyword>
<evidence type="ECO:0000256" key="7">
    <source>
        <dbReference type="ARBA" id="ARBA00022692"/>
    </source>
</evidence>
<sequence length="127" mass="14018">MKYWFCLFLAILFEVIGTLSMKWATMTEGLSGYVIMLVMIAISYIFLSYAVKQIDIGVAYALWEGIGLLLITSFSVTFFDEALTPLKVIGLITLVAGIALIKSGTSKPEDEGEEKDLDCKAKENFAV</sequence>
<evidence type="ECO:0000256" key="4">
    <source>
        <dbReference type="ARBA" id="ARBA00022448"/>
    </source>
</evidence>
<evidence type="ECO:0000256" key="3">
    <source>
        <dbReference type="ARBA" id="ARBA00021112"/>
    </source>
</evidence>
<dbReference type="PANTHER" id="PTHR30561">
    <property type="entry name" value="SMR FAMILY PROTON-DEPENDENT DRUG EFFLUX TRANSPORTER SUGE"/>
    <property type="match status" value="1"/>
</dbReference>
<evidence type="ECO:0000256" key="1">
    <source>
        <dbReference type="ARBA" id="ARBA00004429"/>
    </source>
</evidence>
<dbReference type="InterPro" id="IPR045324">
    <property type="entry name" value="Small_multidrug_res"/>
</dbReference>
<dbReference type="Pfam" id="PF00893">
    <property type="entry name" value="Multi_Drug_Res"/>
    <property type="match status" value="1"/>
</dbReference>
<evidence type="ECO:0000256" key="8">
    <source>
        <dbReference type="ARBA" id="ARBA00022989"/>
    </source>
</evidence>
<feature type="transmembrane region" description="Helical" evidence="11">
    <location>
        <begin position="82"/>
        <end position="101"/>
    </location>
</feature>
<keyword evidence="13" id="KW-1185">Reference proteome</keyword>
<dbReference type="EMBL" id="JBHLXE010000052">
    <property type="protein sequence ID" value="MFC0179500.1"/>
    <property type="molecule type" value="Genomic_DNA"/>
</dbReference>
<keyword evidence="9 11" id="KW-0472">Membrane</keyword>
<dbReference type="SUPFAM" id="SSF103481">
    <property type="entry name" value="Multidrug resistance efflux transporter EmrE"/>
    <property type="match status" value="1"/>
</dbReference>
<name>A0ABV6CBJ9_9GAMM</name>
<feature type="transmembrane region" description="Helical" evidence="11">
    <location>
        <begin position="58"/>
        <end position="76"/>
    </location>
</feature>
<gene>
    <name evidence="12" type="primary">mdtJ</name>
    <name evidence="12" type="ORF">ACFFIT_05240</name>
</gene>
<evidence type="ECO:0000313" key="13">
    <source>
        <dbReference type="Proteomes" id="UP001589758"/>
    </source>
</evidence>
<dbReference type="Gene3D" id="1.10.3730.20">
    <property type="match status" value="1"/>
</dbReference>
<keyword evidence="6" id="KW-0997">Cell inner membrane</keyword>
<evidence type="ECO:0000256" key="11">
    <source>
        <dbReference type="SAM" id="Phobius"/>
    </source>
</evidence>
<comment type="subcellular location">
    <subcellularLocation>
        <location evidence="1">Cell inner membrane</location>
        <topology evidence="1">Multi-pass membrane protein</topology>
    </subcellularLocation>
    <subcellularLocation>
        <location evidence="10">Cell membrane</location>
        <topology evidence="10">Multi-pass membrane protein</topology>
    </subcellularLocation>
</comment>
<dbReference type="InterPro" id="IPR037185">
    <property type="entry name" value="EmrE-like"/>
</dbReference>
<keyword evidence="7 10" id="KW-0812">Transmembrane</keyword>